<evidence type="ECO:0000313" key="7">
    <source>
        <dbReference type="EMBL" id="OTN77883.1"/>
    </source>
</evidence>
<dbReference type="PROSITE" id="PS00572">
    <property type="entry name" value="GLYCOSYL_HYDROL_F1_1"/>
    <property type="match status" value="1"/>
</dbReference>
<dbReference type="InterPro" id="IPR018120">
    <property type="entry name" value="Glyco_hydro_1_AS"/>
</dbReference>
<dbReference type="PANTHER" id="PTHR10353:SF122">
    <property type="entry name" value="6-PHOSPHO-BETA-GLUCOSIDASE ASCB-RELATED"/>
    <property type="match status" value="1"/>
</dbReference>
<dbReference type="AlphaFoldDB" id="A0A242ABA1"/>
<dbReference type="GO" id="GO:0016052">
    <property type="term" value="P:carbohydrate catabolic process"/>
    <property type="evidence" value="ECO:0007669"/>
    <property type="project" value="TreeGrafter"/>
</dbReference>
<sequence length="489" mass="56093">MTKNYFPEGFLWGGAIAANQAEGAWDIEGKGLSVADVARFKPDVSVKDYQQQWHVDEQSIAAAIAEKGTANYAKRRGIDFYNRYEEDIALFKEMGFNVLRVSIAWTRIFPNGDEDQPNEAGLDYYRALFTELRDNGIEPLVTLSHYEMPLHLVTHYQGWVSREVVDFFAKFCRVVFEEYKSLVTYWLTFNEIDSVFRHPFTTVGVVEERYPDKASAEAAIYQALHHQFVASALATKYCRKSNPQVQIGAMVTKLMTYPENCHPENVALAEKANRENHLYSDVQVWGAYPQWILNEWKEKGIEIQMENWDLATIKLYTVDFLSFSYYMSLVVSKDADQREKVSGNIATGVKNPYLPMTEWGWQVDPIGLRTSLISLYDRYRLPLFVVENGIGAIDTPDAHGEINDQYRIDYFKAHFEQINLALKEGVDLMGYTSWGCIDIVSASTSQMSKRYGFIYVDADDYGQGTYNRKKKKSFAWYQKVIASNGADLD</sequence>
<dbReference type="InterPro" id="IPR033132">
    <property type="entry name" value="GH_1_N_CS"/>
</dbReference>
<dbReference type="SUPFAM" id="SSF51445">
    <property type="entry name" value="(Trans)glycosidases"/>
    <property type="match status" value="1"/>
</dbReference>
<dbReference type="RefSeq" id="WP_086275839.1">
    <property type="nucleotide sequence ID" value="NZ_NGKU01000001.1"/>
</dbReference>
<reference evidence="7 8" key="1">
    <citation type="submission" date="2017-05" db="EMBL/GenBank/DDBJ databases">
        <title>The Genome Sequence of Enterococcus sp. 8G7_MSG3316.</title>
        <authorList>
            <consortium name="The Broad Institute Genomics Platform"/>
            <consortium name="The Broad Institute Genomic Center for Infectious Diseases"/>
            <person name="Earl A."/>
            <person name="Manson A."/>
            <person name="Schwartman J."/>
            <person name="Gilmore M."/>
            <person name="Abouelleil A."/>
            <person name="Cao P."/>
            <person name="Chapman S."/>
            <person name="Cusick C."/>
            <person name="Shea T."/>
            <person name="Young S."/>
            <person name="Neafsey D."/>
            <person name="Nusbaum C."/>
            <person name="Birren B."/>
        </authorList>
    </citation>
    <scope>NUCLEOTIDE SEQUENCE [LARGE SCALE GENOMIC DNA]</scope>
    <source>
        <strain evidence="7 8">8G7_MSG3316</strain>
    </source>
</reference>
<dbReference type="Proteomes" id="UP000195043">
    <property type="component" value="Unassembled WGS sequence"/>
</dbReference>
<accession>A0A242ABA1</accession>
<dbReference type="OrthoDB" id="1637462at2"/>
<evidence type="ECO:0000256" key="6">
    <source>
        <dbReference type="RuleBase" id="RU004468"/>
    </source>
</evidence>
<keyword evidence="8" id="KW-1185">Reference proteome</keyword>
<dbReference type="PRINTS" id="PR00131">
    <property type="entry name" value="GLHYDRLASE1"/>
</dbReference>
<evidence type="ECO:0000256" key="3">
    <source>
        <dbReference type="ARBA" id="ARBA00023295"/>
    </source>
</evidence>
<organism evidence="7 8">
    <name type="scientific">Candidatus Enterococcus testudinis</name>
    <dbReference type="NCBI Taxonomy" id="1834191"/>
    <lineage>
        <taxon>Bacteria</taxon>
        <taxon>Bacillati</taxon>
        <taxon>Bacillota</taxon>
        <taxon>Bacilli</taxon>
        <taxon>Lactobacillales</taxon>
        <taxon>Enterococcaceae</taxon>
        <taxon>Enterococcus</taxon>
    </lineage>
</organism>
<name>A0A242ABA1_9ENTE</name>
<evidence type="ECO:0000313" key="8">
    <source>
        <dbReference type="Proteomes" id="UP000195043"/>
    </source>
</evidence>
<comment type="caution">
    <text evidence="7">The sequence shown here is derived from an EMBL/GenBank/DDBJ whole genome shotgun (WGS) entry which is preliminary data.</text>
</comment>
<dbReference type="GO" id="GO:0008422">
    <property type="term" value="F:beta-glucosidase activity"/>
    <property type="evidence" value="ECO:0007669"/>
    <property type="project" value="TreeGrafter"/>
</dbReference>
<dbReference type="PANTHER" id="PTHR10353">
    <property type="entry name" value="GLYCOSYL HYDROLASE"/>
    <property type="match status" value="1"/>
</dbReference>
<gene>
    <name evidence="7" type="ORF">A5886_002984</name>
</gene>
<protein>
    <recommendedName>
        <fullName evidence="9">6-phospho-beta-glucosidase</fullName>
    </recommendedName>
</protein>
<evidence type="ECO:0008006" key="9">
    <source>
        <dbReference type="Google" id="ProtNLM"/>
    </source>
</evidence>
<dbReference type="Gene3D" id="3.20.20.80">
    <property type="entry name" value="Glycosidases"/>
    <property type="match status" value="1"/>
</dbReference>
<dbReference type="Pfam" id="PF00232">
    <property type="entry name" value="Glyco_hydro_1"/>
    <property type="match status" value="1"/>
</dbReference>
<dbReference type="EMBL" id="NGKU01000001">
    <property type="protein sequence ID" value="OTN77883.1"/>
    <property type="molecule type" value="Genomic_DNA"/>
</dbReference>
<evidence type="ECO:0000256" key="1">
    <source>
        <dbReference type="ARBA" id="ARBA00010838"/>
    </source>
</evidence>
<dbReference type="STRING" id="1834191.A5886_002984"/>
<evidence type="ECO:0000256" key="5">
    <source>
        <dbReference type="RuleBase" id="RU003690"/>
    </source>
</evidence>
<dbReference type="FunFam" id="3.20.20.80:FF:000004">
    <property type="entry name" value="Beta-glucosidase 6-phospho-beta-glucosidase"/>
    <property type="match status" value="1"/>
</dbReference>
<proteinExistence type="inferred from homology"/>
<dbReference type="InterPro" id="IPR001360">
    <property type="entry name" value="Glyco_hydro_1"/>
</dbReference>
<evidence type="ECO:0000256" key="2">
    <source>
        <dbReference type="ARBA" id="ARBA00022801"/>
    </source>
</evidence>
<dbReference type="GO" id="GO:0005829">
    <property type="term" value="C:cytosol"/>
    <property type="evidence" value="ECO:0007669"/>
    <property type="project" value="TreeGrafter"/>
</dbReference>
<comment type="similarity">
    <text evidence="1 5">Belongs to the glycosyl hydrolase 1 family.</text>
</comment>
<keyword evidence="2 6" id="KW-0378">Hydrolase</keyword>
<evidence type="ECO:0000256" key="4">
    <source>
        <dbReference type="PROSITE-ProRule" id="PRU10055"/>
    </source>
</evidence>
<keyword evidence="3 6" id="KW-0326">Glycosidase</keyword>
<feature type="active site" description="Nucleophile" evidence="4">
    <location>
        <position position="387"/>
    </location>
</feature>
<dbReference type="InterPro" id="IPR017853">
    <property type="entry name" value="GH"/>
</dbReference>
<dbReference type="PROSITE" id="PS00653">
    <property type="entry name" value="GLYCOSYL_HYDROL_F1_2"/>
    <property type="match status" value="1"/>
</dbReference>